<dbReference type="SUPFAM" id="SSF69786">
    <property type="entry name" value="YggU-like"/>
    <property type="match status" value="1"/>
</dbReference>
<dbReference type="HAMAP" id="MF_00634">
    <property type="entry name" value="UPF0235"/>
    <property type="match status" value="1"/>
</dbReference>
<sequence length="86" mass="8954">MRVTPRSSRDSLAAGTEEHFAARLAAPPVEGAANVALIALVARAFGVPKRDVRLTAGETARLKRLFISGDAASLAEIAASHYEAAP</sequence>
<dbReference type="SMART" id="SM01152">
    <property type="entry name" value="DUF167"/>
    <property type="match status" value="1"/>
</dbReference>
<dbReference type="Gene3D" id="3.30.1200.10">
    <property type="entry name" value="YggU-like"/>
    <property type="match status" value="1"/>
</dbReference>
<dbReference type="InterPro" id="IPR036591">
    <property type="entry name" value="YggU-like_sf"/>
</dbReference>
<dbReference type="GO" id="GO:0005737">
    <property type="term" value="C:cytoplasm"/>
    <property type="evidence" value="ECO:0007669"/>
    <property type="project" value="TreeGrafter"/>
</dbReference>
<proteinExistence type="inferred from homology"/>
<evidence type="ECO:0000313" key="2">
    <source>
        <dbReference type="EMBL" id="CUS45183.1"/>
    </source>
</evidence>
<dbReference type="AlphaFoldDB" id="A0A160TKP3"/>
<dbReference type="InterPro" id="IPR003746">
    <property type="entry name" value="DUF167"/>
</dbReference>
<protein>
    <submittedName>
        <fullName evidence="2">COG1872</fullName>
    </submittedName>
</protein>
<gene>
    <name evidence="2" type="ORF">MGWOODY_Smn3755</name>
</gene>
<accession>A0A160TKP3</accession>
<organism evidence="2">
    <name type="scientific">hydrothermal vent metagenome</name>
    <dbReference type="NCBI Taxonomy" id="652676"/>
    <lineage>
        <taxon>unclassified sequences</taxon>
        <taxon>metagenomes</taxon>
        <taxon>ecological metagenomes</taxon>
    </lineage>
</organism>
<comment type="similarity">
    <text evidence="1">Belongs to the UPF0235 family.</text>
</comment>
<dbReference type="NCBIfam" id="TIGR00251">
    <property type="entry name" value="DUF167 family protein"/>
    <property type="match status" value="1"/>
</dbReference>
<dbReference type="PANTHER" id="PTHR13420:SF7">
    <property type="entry name" value="UPF0235 PROTEIN C15ORF40"/>
    <property type="match status" value="1"/>
</dbReference>
<evidence type="ECO:0000256" key="1">
    <source>
        <dbReference type="ARBA" id="ARBA00010364"/>
    </source>
</evidence>
<dbReference type="EMBL" id="CZQE01000218">
    <property type="protein sequence ID" value="CUS45183.1"/>
    <property type="molecule type" value="Genomic_DNA"/>
</dbReference>
<dbReference type="Pfam" id="PF02594">
    <property type="entry name" value="DUF167"/>
    <property type="match status" value="1"/>
</dbReference>
<dbReference type="PANTHER" id="PTHR13420">
    <property type="entry name" value="UPF0235 PROTEIN C15ORF40"/>
    <property type="match status" value="1"/>
</dbReference>
<name>A0A160TKP3_9ZZZZ</name>
<reference evidence="2" key="1">
    <citation type="submission" date="2015-10" db="EMBL/GenBank/DDBJ databases">
        <authorList>
            <person name="Gilbert D.G."/>
        </authorList>
    </citation>
    <scope>NUCLEOTIDE SEQUENCE</scope>
</reference>